<proteinExistence type="inferred from homology"/>
<keyword evidence="8" id="KW-0274">FAD</keyword>
<keyword evidence="10" id="KW-0560">Oxidoreductase</keyword>
<evidence type="ECO:0000256" key="7">
    <source>
        <dbReference type="ARBA" id="ARBA00022630"/>
    </source>
</evidence>
<evidence type="ECO:0000256" key="13">
    <source>
        <dbReference type="PIRSR" id="PIRSR000171-1"/>
    </source>
</evidence>
<feature type="domain" description="FAD-dependent oxidoreductase 2 FAD-binding" evidence="15">
    <location>
        <begin position="6"/>
        <end position="392"/>
    </location>
</feature>
<evidence type="ECO:0000256" key="9">
    <source>
        <dbReference type="ARBA" id="ARBA00022982"/>
    </source>
</evidence>
<keyword evidence="11" id="KW-0472">Membrane</keyword>
<evidence type="ECO:0000256" key="10">
    <source>
        <dbReference type="ARBA" id="ARBA00023002"/>
    </source>
</evidence>
<evidence type="ECO:0000256" key="6">
    <source>
        <dbReference type="ARBA" id="ARBA00022475"/>
    </source>
</evidence>
<keyword evidence="9" id="KW-0249">Electron transport</keyword>
<dbReference type="Gene3D" id="1.20.58.100">
    <property type="entry name" value="Fumarate reductase/succinate dehydrogenase flavoprotein-like, C-terminal domain"/>
    <property type="match status" value="1"/>
</dbReference>
<dbReference type="PANTHER" id="PTHR11632:SF53">
    <property type="entry name" value="SUCCINATE DEHYDROGENASE FLAVOPROTEIN SUBUNIT"/>
    <property type="match status" value="1"/>
</dbReference>
<evidence type="ECO:0000256" key="12">
    <source>
        <dbReference type="ARBA" id="ARBA00049220"/>
    </source>
</evidence>
<feature type="active site" description="Proton acceptor" evidence="13">
    <location>
        <position position="285"/>
    </location>
</feature>
<evidence type="ECO:0000256" key="3">
    <source>
        <dbReference type="ARBA" id="ARBA00008040"/>
    </source>
</evidence>
<dbReference type="Gene3D" id="3.10.20.820">
    <property type="match status" value="1"/>
</dbReference>
<dbReference type="GO" id="GO:0009061">
    <property type="term" value="P:anaerobic respiration"/>
    <property type="evidence" value="ECO:0007669"/>
    <property type="project" value="TreeGrafter"/>
</dbReference>
<feature type="coiled-coil region" evidence="14">
    <location>
        <begin position="465"/>
        <end position="492"/>
    </location>
</feature>
<dbReference type="GO" id="GO:0050660">
    <property type="term" value="F:flavin adenine dinucleotide binding"/>
    <property type="evidence" value="ECO:0007669"/>
    <property type="project" value="TreeGrafter"/>
</dbReference>
<dbReference type="FunFam" id="3.50.50.60:FF:000009">
    <property type="entry name" value="Succinate dehydrogenase flavoprotein subunit"/>
    <property type="match status" value="1"/>
</dbReference>
<comment type="similarity">
    <text evidence="3">Belongs to the FAD-dependent oxidoreductase 2 family. FRD/SDH subfamily.</text>
</comment>
<evidence type="ECO:0000259" key="16">
    <source>
        <dbReference type="Pfam" id="PF02910"/>
    </source>
</evidence>
<dbReference type="GO" id="GO:0009055">
    <property type="term" value="F:electron transfer activity"/>
    <property type="evidence" value="ECO:0007669"/>
    <property type="project" value="TreeGrafter"/>
</dbReference>
<evidence type="ECO:0000256" key="8">
    <source>
        <dbReference type="ARBA" id="ARBA00022827"/>
    </source>
</evidence>
<dbReference type="GO" id="GO:0008177">
    <property type="term" value="F:succinate dehydrogenase (quinone) activity"/>
    <property type="evidence" value="ECO:0007669"/>
    <property type="project" value="UniProtKB-EC"/>
</dbReference>
<dbReference type="InterPro" id="IPR003952">
    <property type="entry name" value="FRD_SDH_FAD_BS"/>
</dbReference>
<dbReference type="NCBIfam" id="NF006392">
    <property type="entry name" value="PRK08641.1"/>
    <property type="match status" value="1"/>
</dbReference>
<dbReference type="SUPFAM" id="SSF56425">
    <property type="entry name" value="Succinate dehydrogenase/fumarate reductase flavoprotein, catalytic domain"/>
    <property type="match status" value="1"/>
</dbReference>
<dbReference type="AlphaFoldDB" id="A0AAW7IQJ7"/>
<dbReference type="Pfam" id="PF02910">
    <property type="entry name" value="Succ_DH_flav_C"/>
    <property type="match status" value="1"/>
</dbReference>
<dbReference type="Gene3D" id="3.90.700.10">
    <property type="entry name" value="Succinate dehydrogenase/fumarate reductase flavoprotein, catalytic domain"/>
    <property type="match status" value="1"/>
</dbReference>
<dbReference type="SUPFAM" id="SSF46977">
    <property type="entry name" value="Succinate dehydrogenase/fumarate reductase flavoprotein C-terminal domain"/>
    <property type="match status" value="1"/>
</dbReference>
<protein>
    <recommendedName>
        <fullName evidence="4">succinate dehydrogenase</fullName>
        <ecNumber evidence="4">1.3.5.1</ecNumber>
    </recommendedName>
</protein>
<dbReference type="Proteomes" id="UP001234602">
    <property type="component" value="Unassembled WGS sequence"/>
</dbReference>
<dbReference type="InterPro" id="IPR011280">
    <property type="entry name" value="Succ_DH/Fum_Rdt_flav_su"/>
</dbReference>
<dbReference type="EMBL" id="JAUCEY010000008">
    <property type="protein sequence ID" value="MDM5452578.1"/>
    <property type="molecule type" value="Genomic_DNA"/>
</dbReference>
<dbReference type="InterPro" id="IPR015939">
    <property type="entry name" value="Fum_Rdtase/Succ_DH_flav-like_C"/>
</dbReference>
<dbReference type="PRINTS" id="PR00368">
    <property type="entry name" value="FADPNR"/>
</dbReference>
<evidence type="ECO:0000256" key="11">
    <source>
        <dbReference type="ARBA" id="ARBA00023136"/>
    </source>
</evidence>
<dbReference type="NCBIfam" id="TIGR01811">
    <property type="entry name" value="sdhA_Bsu"/>
    <property type="match status" value="1"/>
</dbReference>
<reference evidence="17" key="1">
    <citation type="submission" date="2023-06" db="EMBL/GenBank/DDBJ databases">
        <title>Comparative genomics of Bacillaceae isolates and their secondary metabolite potential.</title>
        <authorList>
            <person name="Song L."/>
            <person name="Nielsen L.J."/>
            <person name="Mohite O."/>
            <person name="Xu X."/>
            <person name="Weber T."/>
            <person name="Kovacs A.T."/>
        </authorList>
    </citation>
    <scope>NUCLEOTIDE SEQUENCE</scope>
    <source>
        <strain evidence="17">D8_B_37</strain>
    </source>
</reference>
<evidence type="ECO:0000256" key="5">
    <source>
        <dbReference type="ARBA" id="ARBA00022448"/>
    </source>
</evidence>
<dbReference type="PRINTS" id="PR00411">
    <property type="entry name" value="PNDRDTASEI"/>
</dbReference>
<dbReference type="KEGG" id="bsj:UP17_17860"/>
<keyword evidence="7" id="KW-0285">Flavoprotein</keyword>
<dbReference type="InterPro" id="IPR003953">
    <property type="entry name" value="FAD-dep_OxRdtase_2_FAD-bd"/>
</dbReference>
<dbReference type="PIRSF" id="PIRSF000171">
    <property type="entry name" value="SDHA_APRA_LASPO"/>
    <property type="match status" value="1"/>
</dbReference>
<dbReference type="SUPFAM" id="SSF51905">
    <property type="entry name" value="FAD/NAD(P)-binding domain"/>
    <property type="match status" value="1"/>
</dbReference>
<dbReference type="RefSeq" id="WP_061464305.1">
    <property type="nucleotide sequence ID" value="NZ_CP011008.1"/>
</dbReference>
<dbReference type="InterPro" id="IPR027477">
    <property type="entry name" value="Succ_DH/fumarate_Rdtase_cat_sf"/>
</dbReference>
<evidence type="ECO:0000256" key="14">
    <source>
        <dbReference type="SAM" id="Coils"/>
    </source>
</evidence>
<dbReference type="FunFam" id="3.90.700.10:FF:000004">
    <property type="entry name" value="Succinate dehydrogenase flavoprotein subunit"/>
    <property type="match status" value="1"/>
</dbReference>
<comment type="subcellular location">
    <subcellularLocation>
        <location evidence="2">Cell membrane</location>
        <topology evidence="2">Peripheral membrane protein</topology>
        <orientation evidence="2">Cytoplasmic side</orientation>
    </subcellularLocation>
</comment>
<dbReference type="GO" id="GO:0033765">
    <property type="term" value="F:steroid dehydrogenase activity, acting on the CH-CH group of donors"/>
    <property type="evidence" value="ECO:0007669"/>
    <property type="project" value="UniProtKB-ARBA"/>
</dbReference>
<keyword evidence="6" id="KW-1003">Cell membrane</keyword>
<feature type="domain" description="Fumarate reductase/succinate dehydrogenase flavoprotein-like C-terminal" evidence="16">
    <location>
        <begin position="452"/>
        <end position="579"/>
    </location>
</feature>
<comment type="catalytic activity">
    <reaction evidence="12">
        <text>a quinone + succinate = fumarate + a quinol</text>
        <dbReference type="Rhea" id="RHEA:40523"/>
        <dbReference type="ChEBI" id="CHEBI:24646"/>
        <dbReference type="ChEBI" id="CHEBI:29806"/>
        <dbReference type="ChEBI" id="CHEBI:30031"/>
        <dbReference type="ChEBI" id="CHEBI:132124"/>
        <dbReference type="EC" id="1.3.5.1"/>
    </reaction>
</comment>
<keyword evidence="14" id="KW-0175">Coiled coil</keyword>
<dbReference type="PROSITE" id="PS00504">
    <property type="entry name" value="FRD_SDH_FAD_BINDING"/>
    <property type="match status" value="1"/>
</dbReference>
<evidence type="ECO:0000256" key="1">
    <source>
        <dbReference type="ARBA" id="ARBA00001974"/>
    </source>
</evidence>
<dbReference type="InterPro" id="IPR037099">
    <property type="entry name" value="Fum_R/Succ_DH_flav-like_C_sf"/>
</dbReference>
<dbReference type="EC" id="1.3.5.1" evidence="4"/>
<dbReference type="FunFam" id="1.20.58.100:FF:000004">
    <property type="entry name" value="Succinate dehydrogenase flavoprotein subunit"/>
    <property type="match status" value="1"/>
</dbReference>
<evidence type="ECO:0000256" key="4">
    <source>
        <dbReference type="ARBA" id="ARBA00012792"/>
    </source>
</evidence>
<dbReference type="InterPro" id="IPR036188">
    <property type="entry name" value="FAD/NAD-bd_sf"/>
</dbReference>
<dbReference type="PANTHER" id="PTHR11632">
    <property type="entry name" value="SUCCINATE DEHYDROGENASE 2 FLAVOPROTEIN SUBUNIT"/>
    <property type="match status" value="1"/>
</dbReference>
<organism evidence="17 18">
    <name type="scientific">Peribacillus simplex</name>
    <dbReference type="NCBI Taxonomy" id="1478"/>
    <lineage>
        <taxon>Bacteria</taxon>
        <taxon>Bacillati</taxon>
        <taxon>Bacillota</taxon>
        <taxon>Bacilli</taxon>
        <taxon>Bacillales</taxon>
        <taxon>Bacillaceae</taxon>
        <taxon>Peribacillus</taxon>
    </lineage>
</organism>
<dbReference type="GO" id="GO:0005886">
    <property type="term" value="C:plasma membrane"/>
    <property type="evidence" value="ECO:0007669"/>
    <property type="project" value="UniProtKB-SubCell"/>
</dbReference>
<sequence>MGKGKIIIVGGGLAGLMATIKAAELGQQVDLFSLVPVKRSHSVCAQGGINGAVNTKGEGDSPFIHFDDTVYGGDFLANQPPVKAMCDAAPSIIHMFDRMGVMFNRTPEGLLDFRRFGGTQHSRTAFAGATTGQQLLYALDEQVRRYEVEGLVTKYEGWEFLGAVIDDDQTARGIVAQNLTSMEIKSFPGDAVIMASGGPGIIFGKSTNSMINTGSAASIVYQQGVNYANGEFIQIHPTAIPGDDKLRLMSESARGEGGRIWTYKDGKPWYFLEEKYPAYGNLVPRDIATREIFDVCMNMKLGINGENMVYLDLSHKDPKLLDIKLGGIIEIYEKFMGEDPRKVPMKIFPAVHYSMGGLWVDYDQMTNIKGLFAAGECDYSQHGGNRLGANSLLSAIFGGSVAGPNAVKYIEGLDKTSESIPASLFEGYEKQQQEKWNEVMSLDGNENAYVLHKELGEWMTQHVTVVRYNDKLKETDNKILELMERYKKININDTAKWSNQGAAFTRQLQNMMQLARVITIGALNRDESRGAHYKPDFPERNDDEFMKTTMATFKGLDQAPEFHYEDIDVSLIAPRKRDYTTKH</sequence>
<keyword evidence="5" id="KW-0813">Transport</keyword>
<evidence type="ECO:0000313" key="17">
    <source>
        <dbReference type="EMBL" id="MDM5452578.1"/>
    </source>
</evidence>
<comment type="caution">
    <text evidence="17">The sequence shown here is derived from an EMBL/GenBank/DDBJ whole genome shotgun (WGS) entry which is preliminary data.</text>
</comment>
<evidence type="ECO:0000313" key="18">
    <source>
        <dbReference type="Proteomes" id="UP001234602"/>
    </source>
</evidence>
<name>A0AAW7IQJ7_9BACI</name>
<evidence type="ECO:0000259" key="15">
    <source>
        <dbReference type="Pfam" id="PF00890"/>
    </source>
</evidence>
<gene>
    <name evidence="17" type="primary">sdhA</name>
    <name evidence="17" type="ORF">QUF89_10325</name>
</gene>
<evidence type="ECO:0000256" key="2">
    <source>
        <dbReference type="ARBA" id="ARBA00004413"/>
    </source>
</evidence>
<dbReference type="InterPro" id="IPR030664">
    <property type="entry name" value="SdhA/FrdA/AprA"/>
</dbReference>
<dbReference type="Pfam" id="PF00890">
    <property type="entry name" value="FAD_binding_2"/>
    <property type="match status" value="1"/>
</dbReference>
<dbReference type="Gene3D" id="3.50.50.60">
    <property type="entry name" value="FAD/NAD(P)-binding domain"/>
    <property type="match status" value="1"/>
</dbReference>
<accession>A0AAW7IQJ7</accession>
<comment type="cofactor">
    <cofactor evidence="1">
        <name>FAD</name>
        <dbReference type="ChEBI" id="CHEBI:57692"/>
    </cofactor>
</comment>